<dbReference type="EMBL" id="BLYI01000006">
    <property type="protein sequence ID" value="GFO83976.1"/>
    <property type="molecule type" value="Genomic_DNA"/>
</dbReference>
<dbReference type="CDD" id="cd00761">
    <property type="entry name" value="Glyco_tranf_GTA_type"/>
    <property type="match status" value="1"/>
</dbReference>
<protein>
    <submittedName>
        <fullName evidence="2">Glycosyl transferase</fullName>
    </submittedName>
</protein>
<dbReference type="PANTHER" id="PTHR22916">
    <property type="entry name" value="GLYCOSYLTRANSFERASE"/>
    <property type="match status" value="1"/>
</dbReference>
<keyword evidence="2" id="KW-0808">Transferase</keyword>
<dbReference type="PANTHER" id="PTHR22916:SF3">
    <property type="entry name" value="UDP-GLCNAC:BETAGAL BETA-1,3-N-ACETYLGLUCOSAMINYLTRANSFERASE-LIKE PROTEIN 1"/>
    <property type="match status" value="1"/>
</dbReference>
<feature type="domain" description="Glycosyltransferase 2-like" evidence="1">
    <location>
        <begin position="5"/>
        <end position="121"/>
    </location>
</feature>
<keyword evidence="3" id="KW-1185">Reference proteome</keyword>
<accession>A0A916VBU9</accession>
<reference evidence="2" key="1">
    <citation type="submission" date="2020-06" db="EMBL/GenBank/DDBJ databases">
        <title>Characterization of fructooligosaccharide metabolism and fructooligosaccharide-degrading enzymes in human commensal butyrate producers.</title>
        <authorList>
            <person name="Tanno H."/>
            <person name="Fujii T."/>
            <person name="Hirano K."/>
            <person name="Maeno S."/>
            <person name="Tonozuka T."/>
            <person name="Sakamoto M."/>
            <person name="Ohkuma M."/>
            <person name="Tochio T."/>
            <person name="Endo A."/>
        </authorList>
    </citation>
    <scope>NUCLEOTIDE SEQUENCE</scope>
    <source>
        <strain evidence="2">JCM 17466</strain>
    </source>
</reference>
<dbReference type="Proteomes" id="UP000613208">
    <property type="component" value="Unassembled WGS sequence"/>
</dbReference>
<dbReference type="InterPro" id="IPR001173">
    <property type="entry name" value="Glyco_trans_2-like"/>
</dbReference>
<sequence>MKLLSFVVPCYNSQEYMRHCIDTLLAGGEKVEILIVNDGSSDHTADIANEYEKKYPSICRAIHQENKGHGGAVNTGIANASGIYLKVVDSDDWVNRAAYDKIMETLSDFYDKGTVLDMLLANYVYEKQGAKHKTVIHYRHAIPKEKIFRWSDVKRFPIGQYILMHSVIYRTALLRECGLKLPEHTFYVDNIYVFKPLPYVKTMYYLDVNFYRYFIGRDDQSVNEANMIKRIDQQFYVTKVMIDYLAGFQLDSKPLARYMRHYLSIIMCISSIIALKSGKKEHLKMKKELWRYLYDQDKQLYRKIRHSIVGFAVNLPGYGGRKTTIGIYKAARKFIGFN</sequence>
<evidence type="ECO:0000313" key="3">
    <source>
        <dbReference type="Proteomes" id="UP000613208"/>
    </source>
</evidence>
<gene>
    <name evidence="2" type="ORF">ANBU17_03230</name>
</gene>
<dbReference type="GO" id="GO:0016758">
    <property type="term" value="F:hexosyltransferase activity"/>
    <property type="evidence" value="ECO:0007669"/>
    <property type="project" value="UniProtKB-ARBA"/>
</dbReference>
<evidence type="ECO:0000313" key="2">
    <source>
        <dbReference type="EMBL" id="GFO83976.1"/>
    </source>
</evidence>
<organism evidence="2 3">
    <name type="scientific">Anaerostipes butyraticus</name>
    <dbReference type="NCBI Taxonomy" id="645466"/>
    <lineage>
        <taxon>Bacteria</taxon>
        <taxon>Bacillati</taxon>
        <taxon>Bacillota</taxon>
        <taxon>Clostridia</taxon>
        <taxon>Lachnospirales</taxon>
        <taxon>Lachnospiraceae</taxon>
        <taxon>Anaerostipes</taxon>
    </lineage>
</organism>
<dbReference type="SUPFAM" id="SSF53448">
    <property type="entry name" value="Nucleotide-diphospho-sugar transferases"/>
    <property type="match status" value="1"/>
</dbReference>
<evidence type="ECO:0000259" key="1">
    <source>
        <dbReference type="Pfam" id="PF00535"/>
    </source>
</evidence>
<dbReference type="Gene3D" id="3.90.550.10">
    <property type="entry name" value="Spore Coat Polysaccharide Biosynthesis Protein SpsA, Chain A"/>
    <property type="match status" value="1"/>
</dbReference>
<comment type="caution">
    <text evidence="2">The sequence shown here is derived from an EMBL/GenBank/DDBJ whole genome shotgun (WGS) entry which is preliminary data.</text>
</comment>
<dbReference type="AlphaFoldDB" id="A0A916VBU9"/>
<proteinExistence type="predicted"/>
<name>A0A916VBU9_9FIRM</name>
<dbReference type="InterPro" id="IPR029044">
    <property type="entry name" value="Nucleotide-diphossugar_trans"/>
</dbReference>
<dbReference type="RefSeq" id="WP_201309722.1">
    <property type="nucleotide sequence ID" value="NZ_BLYI01000006.1"/>
</dbReference>
<dbReference type="Pfam" id="PF00535">
    <property type="entry name" value="Glycos_transf_2"/>
    <property type="match status" value="1"/>
</dbReference>